<keyword evidence="2" id="KW-1185">Reference proteome</keyword>
<dbReference type="EMBL" id="CYRY02043716">
    <property type="protein sequence ID" value="VCX38324.1"/>
    <property type="molecule type" value="Genomic_DNA"/>
</dbReference>
<dbReference type="Proteomes" id="UP000269945">
    <property type="component" value="Unassembled WGS sequence"/>
</dbReference>
<proteinExistence type="predicted"/>
<dbReference type="AlphaFoldDB" id="A0A9X9M7F4"/>
<protein>
    <submittedName>
        <fullName evidence="1">Uncharacterized protein</fullName>
    </submittedName>
</protein>
<comment type="caution">
    <text evidence="1">The sequence shown here is derived from an EMBL/GenBank/DDBJ whole genome shotgun (WGS) entry which is preliminary data.</text>
</comment>
<gene>
    <name evidence="1" type="ORF">BN2614_LOCUS1</name>
</gene>
<evidence type="ECO:0000313" key="2">
    <source>
        <dbReference type="Proteomes" id="UP000269945"/>
    </source>
</evidence>
<name>A0A9X9M7F4_GULGU</name>
<sequence length="69" mass="7467">MLYHSWLVSFHRTHISVNGPFVELILPAPRLIHLPRPKQGGAVDGEESTVGVLVGGWPASHYRSSPPGG</sequence>
<evidence type="ECO:0000313" key="1">
    <source>
        <dbReference type="EMBL" id="VCX38324.1"/>
    </source>
</evidence>
<accession>A0A9X9M7F4</accession>
<reference evidence="1 2" key="1">
    <citation type="submission" date="2018-10" db="EMBL/GenBank/DDBJ databases">
        <authorList>
            <person name="Ekblom R."/>
            <person name="Jareborg N."/>
        </authorList>
    </citation>
    <scope>NUCLEOTIDE SEQUENCE [LARGE SCALE GENOMIC DNA]</scope>
    <source>
        <tissue evidence="1">Muscle</tissue>
    </source>
</reference>
<organism evidence="1 2">
    <name type="scientific">Gulo gulo</name>
    <name type="common">Wolverine</name>
    <name type="synonym">Gluton</name>
    <dbReference type="NCBI Taxonomy" id="48420"/>
    <lineage>
        <taxon>Eukaryota</taxon>
        <taxon>Metazoa</taxon>
        <taxon>Chordata</taxon>
        <taxon>Craniata</taxon>
        <taxon>Vertebrata</taxon>
        <taxon>Euteleostomi</taxon>
        <taxon>Mammalia</taxon>
        <taxon>Eutheria</taxon>
        <taxon>Laurasiatheria</taxon>
        <taxon>Carnivora</taxon>
        <taxon>Caniformia</taxon>
        <taxon>Musteloidea</taxon>
        <taxon>Mustelidae</taxon>
        <taxon>Guloninae</taxon>
        <taxon>Gulo</taxon>
    </lineage>
</organism>